<evidence type="ECO:0000256" key="1">
    <source>
        <dbReference type="ARBA" id="ARBA00022598"/>
    </source>
</evidence>
<sequence>MTKEIPVAHQLDPLLNPRSIAVIGASDKSSRMGGMPLDLLAHFRFGGNVYPVNPKYEEAFGYRCYPDIESLPESPDVVVLAIPAAEVTSMLERCERKGVRAAIVYASGFAEAGVTGAALQDRLEEFTAKSAMVVAGPNCAGFANLNLNAHTSFAIKTFKSSPPQTERGRVTLLTQSGNVCATVFPLLRELGVPVSHFINTGNEADLEFSEYLEFLAQDEDTECVVGYLEQLRDGRRFIKVARDFARRDKPLILLKAGDSEKGSEAVRSHTSALAGNQALYRAAFRQLNVMAADDFQQMADLAWLTQFRQRAGGPRVGIVTVSGAVGAILADKLIGGGLEVPTLPETVQRALRTAVSDYGMVTNPVDVTGNIVADISSAQTVLSQMATTEAVDTVVIYAPSTVLDRMADTLVEVSRAHNRLFVVIDTGGATCHQRLAVAGIPVFSDISRAARALIPYCHWLARRESVKRWDLLCGEEAAEPALESKAQVADLNELQAKQLLAGFGVTPVPEKAAADETAAVAAAETLGYPVVLKVLSPDIPHKTEIGGVALNLADESAVRNSYREVTERARKQAPRARLQGVLVQKMSKGIAELIVGTTRDPVFGATLTVGLGGVLTEIYKDVSHRVLPIDAEIAREMLHELKSFVLLDGFRGKEKADVDAACIAIAGMSRAAMQLGSAVQEMEVNPLQLKAGTGGVAALDALILPPEAAATPHPGD</sequence>
<feature type="domain" description="ATP-grasp" evidence="6">
    <location>
        <begin position="497"/>
        <end position="533"/>
    </location>
</feature>
<dbReference type="Gene3D" id="3.30.1490.20">
    <property type="entry name" value="ATP-grasp fold, A domain"/>
    <property type="match status" value="1"/>
</dbReference>
<dbReference type="SMART" id="SM00881">
    <property type="entry name" value="CoA_binding"/>
    <property type="match status" value="1"/>
</dbReference>
<dbReference type="SUPFAM" id="SSF56059">
    <property type="entry name" value="Glutathione synthetase ATP-binding domain-like"/>
    <property type="match status" value="1"/>
</dbReference>
<dbReference type="Pfam" id="PF13607">
    <property type="entry name" value="Succ_CoA_lig"/>
    <property type="match status" value="1"/>
</dbReference>
<dbReference type="InterPro" id="IPR051538">
    <property type="entry name" value="Acyl-CoA_Synth/Transferase"/>
</dbReference>
<evidence type="ECO:0000256" key="5">
    <source>
        <dbReference type="PROSITE-ProRule" id="PRU00409"/>
    </source>
</evidence>
<gene>
    <name evidence="7" type="ORF">EZ313_16790</name>
</gene>
<evidence type="ECO:0000259" key="6">
    <source>
        <dbReference type="PROSITE" id="PS50975"/>
    </source>
</evidence>
<dbReference type="SUPFAM" id="SSF51735">
    <property type="entry name" value="NAD(P)-binding Rossmann-fold domains"/>
    <property type="match status" value="1"/>
</dbReference>
<dbReference type="InterPro" id="IPR036291">
    <property type="entry name" value="NAD(P)-bd_dom_sf"/>
</dbReference>
<dbReference type="PANTHER" id="PTHR43334">
    <property type="entry name" value="ACETATE--COA LIGASE [ADP-FORMING]"/>
    <property type="match status" value="1"/>
</dbReference>
<dbReference type="InterPro" id="IPR011761">
    <property type="entry name" value="ATP-grasp"/>
</dbReference>
<keyword evidence="8" id="KW-1185">Reference proteome</keyword>
<dbReference type="InterPro" id="IPR003781">
    <property type="entry name" value="CoA-bd"/>
</dbReference>
<dbReference type="GO" id="GO:0005524">
    <property type="term" value="F:ATP binding"/>
    <property type="evidence" value="ECO:0007669"/>
    <property type="project" value="UniProtKB-UniRule"/>
</dbReference>
<protein>
    <submittedName>
        <fullName evidence="7">CoA-binding protein</fullName>
    </submittedName>
</protein>
<dbReference type="GO" id="GO:0046872">
    <property type="term" value="F:metal ion binding"/>
    <property type="evidence" value="ECO:0007669"/>
    <property type="project" value="InterPro"/>
</dbReference>
<dbReference type="EMBL" id="SMLM01000002">
    <property type="protein sequence ID" value="TFZ02891.1"/>
    <property type="molecule type" value="Genomic_DNA"/>
</dbReference>
<dbReference type="PROSITE" id="PS50975">
    <property type="entry name" value="ATP_GRASP"/>
    <property type="match status" value="1"/>
</dbReference>
<dbReference type="SUPFAM" id="SSF52210">
    <property type="entry name" value="Succinyl-CoA synthetase domains"/>
    <property type="match status" value="2"/>
</dbReference>
<dbReference type="AlphaFoldDB" id="A0A4Z0BVJ2"/>
<dbReference type="OrthoDB" id="9807426at2"/>
<dbReference type="InterPro" id="IPR032875">
    <property type="entry name" value="Succ_CoA_lig_flav_dom"/>
</dbReference>
<name>A0A4Z0BVJ2_9BURK</name>
<dbReference type="Gene3D" id="3.40.50.261">
    <property type="entry name" value="Succinyl-CoA synthetase domains"/>
    <property type="match status" value="2"/>
</dbReference>
<keyword evidence="3 5" id="KW-0067">ATP-binding</keyword>
<dbReference type="Pfam" id="PF13549">
    <property type="entry name" value="ATP-grasp_5"/>
    <property type="match status" value="1"/>
</dbReference>
<dbReference type="Gene3D" id="3.40.50.720">
    <property type="entry name" value="NAD(P)-binding Rossmann-like Domain"/>
    <property type="match status" value="1"/>
</dbReference>
<dbReference type="InterPro" id="IPR016102">
    <property type="entry name" value="Succinyl-CoA_synth-like"/>
</dbReference>
<keyword evidence="1" id="KW-0436">Ligase</keyword>
<accession>A0A4Z0BVJ2</accession>
<evidence type="ECO:0000256" key="2">
    <source>
        <dbReference type="ARBA" id="ARBA00022741"/>
    </source>
</evidence>
<keyword evidence="2 5" id="KW-0547">Nucleotide-binding</keyword>
<evidence type="ECO:0000313" key="7">
    <source>
        <dbReference type="EMBL" id="TFZ02891.1"/>
    </source>
</evidence>
<dbReference type="PANTHER" id="PTHR43334:SF1">
    <property type="entry name" value="3-HYDROXYPROPIONATE--COA LIGASE [ADP-FORMING]"/>
    <property type="match status" value="1"/>
</dbReference>
<dbReference type="GO" id="GO:0016874">
    <property type="term" value="F:ligase activity"/>
    <property type="evidence" value="ECO:0007669"/>
    <property type="project" value="UniProtKB-KW"/>
</dbReference>
<dbReference type="Gene3D" id="3.30.470.20">
    <property type="entry name" value="ATP-grasp fold, B domain"/>
    <property type="match status" value="1"/>
</dbReference>
<organism evidence="7 8">
    <name type="scientific">Ramlibacter henchirensis</name>
    <dbReference type="NCBI Taxonomy" id="204072"/>
    <lineage>
        <taxon>Bacteria</taxon>
        <taxon>Pseudomonadati</taxon>
        <taxon>Pseudomonadota</taxon>
        <taxon>Betaproteobacteria</taxon>
        <taxon>Burkholderiales</taxon>
        <taxon>Comamonadaceae</taxon>
        <taxon>Ramlibacter</taxon>
    </lineage>
</organism>
<proteinExistence type="inferred from homology"/>
<evidence type="ECO:0000256" key="3">
    <source>
        <dbReference type="ARBA" id="ARBA00022840"/>
    </source>
</evidence>
<evidence type="ECO:0000313" key="8">
    <source>
        <dbReference type="Proteomes" id="UP000298180"/>
    </source>
</evidence>
<comment type="similarity">
    <text evidence="4">In the N-terminal section; belongs to the acetate CoA ligase alpha subunit family.</text>
</comment>
<comment type="caution">
    <text evidence="7">The sequence shown here is derived from an EMBL/GenBank/DDBJ whole genome shotgun (WGS) entry which is preliminary data.</text>
</comment>
<evidence type="ECO:0000256" key="4">
    <source>
        <dbReference type="ARBA" id="ARBA00060888"/>
    </source>
</evidence>
<reference evidence="7 8" key="1">
    <citation type="submission" date="2019-03" db="EMBL/GenBank/DDBJ databases">
        <title>Ramlibacter henchirensis DSM 14656, whole genome shotgun sequence.</title>
        <authorList>
            <person name="Zhang X."/>
            <person name="Feng G."/>
            <person name="Zhu H."/>
        </authorList>
    </citation>
    <scope>NUCLEOTIDE SEQUENCE [LARGE SCALE GENOMIC DNA]</scope>
    <source>
        <strain evidence="7 8">DSM 14656</strain>
    </source>
</reference>
<dbReference type="InterPro" id="IPR013815">
    <property type="entry name" value="ATP_grasp_subdomain_1"/>
</dbReference>
<dbReference type="FunFam" id="3.30.1490.20:FF:000020">
    <property type="entry name" value="Protein lysine acetyltransferase"/>
    <property type="match status" value="1"/>
</dbReference>
<dbReference type="Proteomes" id="UP000298180">
    <property type="component" value="Unassembled WGS sequence"/>
</dbReference>
<dbReference type="Pfam" id="PF13380">
    <property type="entry name" value="CoA_binding_2"/>
    <property type="match status" value="1"/>
</dbReference>